<evidence type="ECO:0000313" key="5">
    <source>
        <dbReference type="Proteomes" id="UP001472677"/>
    </source>
</evidence>
<feature type="region of interest" description="Disordered" evidence="2">
    <location>
        <begin position="527"/>
        <end position="559"/>
    </location>
</feature>
<evidence type="ECO:0000313" key="4">
    <source>
        <dbReference type="EMBL" id="KAK8516235.1"/>
    </source>
</evidence>
<proteinExistence type="predicted"/>
<sequence>MDGFMSIIGSSSRVETDHSDRWGYHGDVLDTYIPSKRSKGGQRFGFVPYASMEEAMRAQERLDGFPLYSYRVRVHLARFEPGRNHGRSRELWRIKNIDKFWRAEDLAKKLQEEGIKDASIMRLSGTILLLIFKDQESLEGFLREHEAALKKWFKNVKKWSEELSDCNRRAWVSCQGIPIHAWNEETIENIASLWGDLISVDERTVKPSSFYRAYFQILTNYSDHINETIELNVASKVFKVRVCEFEPVFTPNSVWCADEEESDSFTLDDAFEKQKLNAEFEGQGDESVESSTENLEVENEGEGEQSPRTDVAHLEATTVLSVKVLCQDEGVTNVTLNESERQLDLEGRSTDIVAREKVADFAREDSEDPSAVIKGSESIPLVKAATSLDRLDLSSNGKESTHPTEALLVNNMIIGEVSPPINLVTVDSAKDAQNINTVNFQEQNDVGIAMVVRIVDENLDFDSFPVEEDVRSLELGKHVAWADKVDRENSVNSASVLFPEMQDFHRRISKKYASMLDLQDKAISGKERKRRDRAIKRNKRSGKENGILEVDGSSPTNSNIARKQILTPSARKTLAFGKSIGIEFIGDEEKILENFIRVELQNS</sequence>
<dbReference type="Proteomes" id="UP001472677">
    <property type="component" value="Unassembled WGS sequence"/>
</dbReference>
<evidence type="ECO:0000256" key="1">
    <source>
        <dbReference type="PROSITE-ProRule" id="PRU00176"/>
    </source>
</evidence>
<feature type="region of interest" description="Disordered" evidence="2">
    <location>
        <begin position="280"/>
        <end position="308"/>
    </location>
</feature>
<gene>
    <name evidence="4" type="ORF">V6N12_013641</name>
</gene>
<dbReference type="InterPro" id="IPR035979">
    <property type="entry name" value="RBD_domain_sf"/>
</dbReference>
<keyword evidence="1" id="KW-0694">RNA-binding</keyword>
<reference evidence="4 5" key="1">
    <citation type="journal article" date="2024" name="G3 (Bethesda)">
        <title>Genome assembly of Hibiscus sabdariffa L. provides insights into metabolisms of medicinal natural products.</title>
        <authorList>
            <person name="Kim T."/>
        </authorList>
    </citation>
    <scope>NUCLEOTIDE SEQUENCE [LARGE SCALE GENOMIC DNA]</scope>
    <source>
        <strain evidence="4">TK-2024</strain>
        <tissue evidence="4">Old leaves</tissue>
    </source>
</reference>
<dbReference type="PANTHER" id="PTHR34427:SF5">
    <property type="entry name" value="DUF4283 DOMAIN-CONTAINING PROTEIN"/>
    <property type="match status" value="1"/>
</dbReference>
<feature type="compositionally biased region" description="Basic residues" evidence="2">
    <location>
        <begin position="527"/>
        <end position="540"/>
    </location>
</feature>
<comment type="caution">
    <text evidence="4">The sequence shown here is derived from an EMBL/GenBank/DDBJ whole genome shotgun (WGS) entry which is preliminary data.</text>
</comment>
<dbReference type="InterPro" id="IPR012677">
    <property type="entry name" value="Nucleotide-bd_a/b_plait_sf"/>
</dbReference>
<evidence type="ECO:0000259" key="3">
    <source>
        <dbReference type="PROSITE" id="PS50102"/>
    </source>
</evidence>
<dbReference type="Gene3D" id="3.30.70.330">
    <property type="match status" value="1"/>
</dbReference>
<dbReference type="InterPro" id="IPR000504">
    <property type="entry name" value="RRM_dom"/>
</dbReference>
<dbReference type="EMBL" id="JBBPBM010000060">
    <property type="protein sequence ID" value="KAK8516235.1"/>
    <property type="molecule type" value="Genomic_DNA"/>
</dbReference>
<feature type="domain" description="RRM" evidence="3">
    <location>
        <begin position="1"/>
        <end position="79"/>
    </location>
</feature>
<evidence type="ECO:0000256" key="2">
    <source>
        <dbReference type="SAM" id="MobiDB-lite"/>
    </source>
</evidence>
<keyword evidence="5" id="KW-1185">Reference proteome</keyword>
<dbReference type="CDD" id="cd00590">
    <property type="entry name" value="RRM_SF"/>
    <property type="match status" value="1"/>
</dbReference>
<dbReference type="SUPFAM" id="SSF54928">
    <property type="entry name" value="RNA-binding domain, RBD"/>
    <property type="match status" value="1"/>
</dbReference>
<name>A0ABR2CA00_9ROSI</name>
<dbReference type="PROSITE" id="PS50102">
    <property type="entry name" value="RRM"/>
    <property type="match status" value="1"/>
</dbReference>
<accession>A0ABR2CA00</accession>
<protein>
    <recommendedName>
        <fullName evidence="3">RRM domain-containing protein</fullName>
    </recommendedName>
</protein>
<organism evidence="4 5">
    <name type="scientific">Hibiscus sabdariffa</name>
    <name type="common">roselle</name>
    <dbReference type="NCBI Taxonomy" id="183260"/>
    <lineage>
        <taxon>Eukaryota</taxon>
        <taxon>Viridiplantae</taxon>
        <taxon>Streptophyta</taxon>
        <taxon>Embryophyta</taxon>
        <taxon>Tracheophyta</taxon>
        <taxon>Spermatophyta</taxon>
        <taxon>Magnoliopsida</taxon>
        <taxon>eudicotyledons</taxon>
        <taxon>Gunneridae</taxon>
        <taxon>Pentapetalae</taxon>
        <taxon>rosids</taxon>
        <taxon>malvids</taxon>
        <taxon>Malvales</taxon>
        <taxon>Malvaceae</taxon>
        <taxon>Malvoideae</taxon>
        <taxon>Hibiscus</taxon>
    </lineage>
</organism>
<dbReference type="PANTHER" id="PTHR34427">
    <property type="entry name" value="DUF4283 DOMAIN PROTEIN"/>
    <property type="match status" value="1"/>
</dbReference>